<dbReference type="OrthoDB" id="5090391at2"/>
<dbReference type="Proteomes" id="UP000054691">
    <property type="component" value="Unassembled WGS sequence"/>
</dbReference>
<organism evidence="2 4">
    <name type="scientific">Legionella gratiana</name>
    <dbReference type="NCBI Taxonomy" id="45066"/>
    <lineage>
        <taxon>Bacteria</taxon>
        <taxon>Pseudomonadati</taxon>
        <taxon>Pseudomonadota</taxon>
        <taxon>Gammaproteobacteria</taxon>
        <taxon>Legionellales</taxon>
        <taxon>Legionellaceae</taxon>
        <taxon>Legionella</taxon>
    </lineage>
</organism>
<dbReference type="Proteomes" id="UP000254476">
    <property type="component" value="Unassembled WGS sequence"/>
</dbReference>
<evidence type="ECO:0000313" key="4">
    <source>
        <dbReference type="Proteomes" id="UP000254476"/>
    </source>
</evidence>
<dbReference type="EMBL" id="UGOB01000001">
    <property type="protein sequence ID" value="STX46476.1"/>
    <property type="molecule type" value="Genomic_DNA"/>
</dbReference>
<evidence type="ECO:0000313" key="2">
    <source>
        <dbReference type="EMBL" id="STX46476.1"/>
    </source>
</evidence>
<reference evidence="2 4" key="2">
    <citation type="submission" date="2018-06" db="EMBL/GenBank/DDBJ databases">
        <authorList>
            <consortium name="Pathogen Informatics"/>
            <person name="Doyle S."/>
        </authorList>
    </citation>
    <scope>NUCLEOTIDE SEQUENCE [LARGE SCALE GENOMIC DNA]</scope>
    <source>
        <strain evidence="2 4">NCTC12388</strain>
    </source>
</reference>
<dbReference type="SUPFAM" id="SSF51445">
    <property type="entry name" value="(Trans)glycosidases"/>
    <property type="match status" value="1"/>
</dbReference>
<sequence length="544" mass="62900">MEFHTSNLPIIINTSYPTVAILTSTNHSSFVIHLLKDYFPKSKIIVDSPSEIKRVQHAHLIILLKVDNSAIEGSFSIQNGNISNCPAINIVGGGIAGVVYAVRALQTKIKQEDSIFIDSLTIHEFPSLPYRFFWTWDHSTNWYLEQHGLQEIGFANSYTKPEDGFLNDYFRLIDYMSIHRINGLTIYGFLRDSHGGIESAQVICNYAKERGVRIFPGVGINCYGGIYWEGSHPYHLSNWLKKHPFLRAEFSQPSEFNLPDFQRLHLPETFYLNAACPSKPENINYHVEALQWLAETFDIGGINFETGDYGICQCSTCNKRRNIHQQWSVHDMAEVYPQLFTAVKKMKSDAWLICESYWDNLLDLDALAPLSDLPTDSIYQFCINRHYWQQLKSQLTSEHVKKLPQPINILRTHMGSQWQQERYTFVGKRFSEMMRLAYQTGLKGATIFGEVSSFNPINEINYLAFARFGYDSTLTWESFLQNDLAYLFGGSEAALNFIDLFHTEPRILKSAIDKAREIANQYTGDIYRRWVWLQNRLFQKLYMQ</sequence>
<dbReference type="AlphaFoldDB" id="A0A378JGK3"/>
<dbReference type="RefSeq" id="WP_058498519.1">
    <property type="nucleotide sequence ID" value="NZ_CAAAHW010000007.1"/>
</dbReference>
<dbReference type="EMBL" id="LNYE01000020">
    <property type="protein sequence ID" value="KTD11919.1"/>
    <property type="molecule type" value="Genomic_DNA"/>
</dbReference>
<accession>A0A378JGK3</accession>
<protein>
    <recommendedName>
        <fullName evidence="5">Alpha glucuronidase N-terminal domain-containing protein</fullName>
    </recommendedName>
</protein>
<evidence type="ECO:0000313" key="3">
    <source>
        <dbReference type="Proteomes" id="UP000054691"/>
    </source>
</evidence>
<dbReference type="InterPro" id="IPR017853">
    <property type="entry name" value="GH"/>
</dbReference>
<proteinExistence type="predicted"/>
<evidence type="ECO:0008006" key="5">
    <source>
        <dbReference type="Google" id="ProtNLM"/>
    </source>
</evidence>
<reference evidence="1 3" key="1">
    <citation type="submission" date="2015-11" db="EMBL/GenBank/DDBJ databases">
        <title>Genomic analysis of 38 Legionella species identifies large and diverse effector repertoires.</title>
        <authorList>
            <person name="Burstein D."/>
            <person name="Amaro F."/>
            <person name="Zusman T."/>
            <person name="Lifshitz Z."/>
            <person name="Cohen O."/>
            <person name="Gilbert J.A."/>
            <person name="Pupko T."/>
            <person name="Shuman H.A."/>
            <person name="Segal G."/>
        </authorList>
    </citation>
    <scope>NUCLEOTIDE SEQUENCE [LARGE SCALE GENOMIC DNA]</scope>
    <source>
        <strain evidence="1 3">Lyon 8420412</strain>
    </source>
</reference>
<keyword evidence="3" id="KW-1185">Reference proteome</keyword>
<name>A0A378JGK3_9GAMM</name>
<dbReference type="STRING" id="45066.Lgra_1377"/>
<evidence type="ECO:0000313" key="1">
    <source>
        <dbReference type="EMBL" id="KTD11919.1"/>
    </source>
</evidence>
<gene>
    <name evidence="1" type="ORF">Lgra_1377</name>
    <name evidence="2" type="ORF">NCTC12388_03242</name>
</gene>